<dbReference type="CDD" id="cd17323">
    <property type="entry name" value="MFS_Tpo1_MDR_like"/>
    <property type="match status" value="1"/>
</dbReference>
<feature type="transmembrane region" description="Helical" evidence="5">
    <location>
        <begin position="168"/>
        <end position="189"/>
    </location>
</feature>
<keyword evidence="3 5" id="KW-1133">Transmembrane helix</keyword>
<keyword evidence="2 5" id="KW-0812">Transmembrane</keyword>
<name>A0ABR4ILL9_9EURO</name>
<evidence type="ECO:0000256" key="5">
    <source>
        <dbReference type="SAM" id="Phobius"/>
    </source>
</evidence>
<dbReference type="PROSITE" id="PS50850">
    <property type="entry name" value="MFS"/>
    <property type="match status" value="1"/>
</dbReference>
<dbReference type="SUPFAM" id="SSF103473">
    <property type="entry name" value="MFS general substrate transporter"/>
    <property type="match status" value="1"/>
</dbReference>
<evidence type="ECO:0000256" key="3">
    <source>
        <dbReference type="ARBA" id="ARBA00022989"/>
    </source>
</evidence>
<evidence type="ECO:0000259" key="6">
    <source>
        <dbReference type="PROSITE" id="PS50850"/>
    </source>
</evidence>
<feature type="transmembrane region" description="Helical" evidence="5">
    <location>
        <begin position="500"/>
        <end position="518"/>
    </location>
</feature>
<dbReference type="PROSITE" id="PS00216">
    <property type="entry name" value="SUGAR_TRANSPORT_1"/>
    <property type="match status" value="1"/>
</dbReference>
<accession>A0ABR4ILL9</accession>
<evidence type="ECO:0000313" key="8">
    <source>
        <dbReference type="Proteomes" id="UP001610446"/>
    </source>
</evidence>
<evidence type="ECO:0000256" key="4">
    <source>
        <dbReference type="ARBA" id="ARBA00023136"/>
    </source>
</evidence>
<dbReference type="Proteomes" id="UP001610446">
    <property type="component" value="Unassembled WGS sequence"/>
</dbReference>
<proteinExistence type="predicted"/>
<dbReference type="InterPro" id="IPR005829">
    <property type="entry name" value="Sugar_transporter_CS"/>
</dbReference>
<dbReference type="InterPro" id="IPR011701">
    <property type="entry name" value="MFS"/>
</dbReference>
<dbReference type="PANTHER" id="PTHR23502">
    <property type="entry name" value="MAJOR FACILITATOR SUPERFAMILY"/>
    <property type="match status" value="1"/>
</dbReference>
<dbReference type="Pfam" id="PF07690">
    <property type="entry name" value="MFS_1"/>
    <property type="match status" value="1"/>
</dbReference>
<organism evidence="7 8">
    <name type="scientific">Aspergillus pseudoustus</name>
    <dbReference type="NCBI Taxonomy" id="1810923"/>
    <lineage>
        <taxon>Eukaryota</taxon>
        <taxon>Fungi</taxon>
        <taxon>Dikarya</taxon>
        <taxon>Ascomycota</taxon>
        <taxon>Pezizomycotina</taxon>
        <taxon>Eurotiomycetes</taxon>
        <taxon>Eurotiomycetidae</taxon>
        <taxon>Eurotiales</taxon>
        <taxon>Aspergillaceae</taxon>
        <taxon>Aspergillus</taxon>
        <taxon>Aspergillus subgen. Nidulantes</taxon>
    </lineage>
</organism>
<dbReference type="InterPro" id="IPR020846">
    <property type="entry name" value="MFS_dom"/>
</dbReference>
<feature type="transmembrane region" description="Helical" evidence="5">
    <location>
        <begin position="403"/>
        <end position="422"/>
    </location>
</feature>
<gene>
    <name evidence="7" type="ORF">BJY01DRAFT_229019</name>
</gene>
<dbReference type="InterPro" id="IPR036259">
    <property type="entry name" value="MFS_trans_sf"/>
</dbReference>
<dbReference type="PANTHER" id="PTHR23502:SF134">
    <property type="entry name" value="MAJOR FACILITATOR SUPERFAMILY (MFS) PROFILE DOMAIN-CONTAINING PROTEIN-RELATED"/>
    <property type="match status" value="1"/>
</dbReference>
<feature type="domain" description="Major facilitator superfamily (MFS) profile" evidence="6">
    <location>
        <begin position="73"/>
        <end position="520"/>
    </location>
</feature>
<evidence type="ECO:0000313" key="7">
    <source>
        <dbReference type="EMBL" id="KAL2827668.1"/>
    </source>
</evidence>
<feature type="transmembrane region" description="Helical" evidence="5">
    <location>
        <begin position="139"/>
        <end position="162"/>
    </location>
</feature>
<keyword evidence="8" id="KW-1185">Reference proteome</keyword>
<sequence length="536" mass="57959">MDIEKGPRSITYAPGVPPTHPQYDAHSAIEYLHPKSHSSVHVPQYNKTTRPSPPKIQPFSSPLLWSARQKSITTIIACGVTAMAAYAAGECAPAFDQLQEAWGVDRVPYNLSTTLFTLGFAVTPMVLAPFSEGWGRRPIFLGSGVLFTVCLAGCGASSSLAGLLVGRFFLGVSGSSFSSIVGGVISDIYADHERNVPMAIFSGATLFGTGIGPLVSSIIASRITWRWICYSQAIASAVFVALLYFFFAETREAVLLSRMADELNGYFNKMEQAGNYGVFVGFRGPQEGGRFARVRYRVDTGGQEMALSDKLLVSCSRPFVFLFTEPVVFFFSLWVAFSWAVLYLNFGSIPLVFSTSYGFTLEQTGAIFTVIAVASILASLLSIYQEKLAKTHNLLPPTVEARLYFACLEAILLPIGLFWFGWTAQPSIHWIVPSLGIGCAIVGIFSIYLATFNYLADAYGEFASSAIAAQSFCRNLLGGIFPLVTNAMFSNLGYGPAASLLGGIGLALTLVPYVLVAYGPRIRAKSKFTSKDSDSE</sequence>
<feature type="transmembrane region" description="Helical" evidence="5">
    <location>
        <begin position="225"/>
        <end position="248"/>
    </location>
</feature>
<keyword evidence="4 5" id="KW-0472">Membrane</keyword>
<dbReference type="Gene3D" id="1.20.1250.20">
    <property type="entry name" value="MFS general substrate transporter like domains"/>
    <property type="match status" value="1"/>
</dbReference>
<feature type="transmembrane region" description="Helical" evidence="5">
    <location>
        <begin position="364"/>
        <end position="383"/>
    </location>
</feature>
<dbReference type="EMBL" id="JBFXLU010000390">
    <property type="protein sequence ID" value="KAL2827668.1"/>
    <property type="molecule type" value="Genomic_DNA"/>
</dbReference>
<feature type="transmembrane region" description="Helical" evidence="5">
    <location>
        <begin position="428"/>
        <end position="455"/>
    </location>
</feature>
<reference evidence="7 8" key="1">
    <citation type="submission" date="2024-07" db="EMBL/GenBank/DDBJ databases">
        <title>Section-level genome sequencing and comparative genomics of Aspergillus sections Usti and Cavernicolus.</title>
        <authorList>
            <consortium name="Lawrence Berkeley National Laboratory"/>
            <person name="Nybo J.L."/>
            <person name="Vesth T.C."/>
            <person name="Theobald S."/>
            <person name="Frisvad J.C."/>
            <person name="Larsen T.O."/>
            <person name="Kjaerboelling I."/>
            <person name="Rothschild-Mancinelli K."/>
            <person name="Lyhne E.K."/>
            <person name="Kogle M.E."/>
            <person name="Barry K."/>
            <person name="Clum A."/>
            <person name="Na H."/>
            <person name="Ledsgaard L."/>
            <person name="Lin J."/>
            <person name="Lipzen A."/>
            <person name="Kuo A."/>
            <person name="Riley R."/>
            <person name="Mondo S."/>
            <person name="Labutti K."/>
            <person name="Haridas S."/>
            <person name="Pangalinan J."/>
            <person name="Salamov A.A."/>
            <person name="Simmons B.A."/>
            <person name="Magnuson J.K."/>
            <person name="Chen J."/>
            <person name="Drula E."/>
            <person name="Henrissat B."/>
            <person name="Wiebenga A."/>
            <person name="Lubbers R.J."/>
            <person name="Gomes A.C."/>
            <person name="Makela M.R."/>
            <person name="Stajich J."/>
            <person name="Grigoriev I.V."/>
            <person name="Mortensen U.H."/>
            <person name="De Vries R.P."/>
            <person name="Baker S.E."/>
            <person name="Andersen M.R."/>
        </authorList>
    </citation>
    <scope>NUCLEOTIDE SEQUENCE [LARGE SCALE GENOMIC DNA]</scope>
    <source>
        <strain evidence="7 8">CBS 123904</strain>
    </source>
</reference>
<protein>
    <submittedName>
        <fullName evidence="7">Major facilitator superfamily domain-containing protein</fullName>
    </submittedName>
</protein>
<evidence type="ECO:0000256" key="1">
    <source>
        <dbReference type="ARBA" id="ARBA00004141"/>
    </source>
</evidence>
<feature type="transmembrane region" description="Helical" evidence="5">
    <location>
        <begin position="109"/>
        <end position="127"/>
    </location>
</feature>
<feature type="transmembrane region" description="Helical" evidence="5">
    <location>
        <begin position="196"/>
        <end position="219"/>
    </location>
</feature>
<feature type="transmembrane region" description="Helical" evidence="5">
    <location>
        <begin position="319"/>
        <end position="344"/>
    </location>
</feature>
<comment type="subcellular location">
    <subcellularLocation>
        <location evidence="1">Membrane</location>
        <topology evidence="1">Multi-pass membrane protein</topology>
    </subcellularLocation>
</comment>
<evidence type="ECO:0000256" key="2">
    <source>
        <dbReference type="ARBA" id="ARBA00022692"/>
    </source>
</evidence>
<comment type="caution">
    <text evidence="7">The sequence shown here is derived from an EMBL/GenBank/DDBJ whole genome shotgun (WGS) entry which is preliminary data.</text>
</comment>